<comment type="caution">
    <text evidence="1">The sequence shown here is derived from an EMBL/GenBank/DDBJ whole genome shotgun (WGS) entry which is preliminary data.</text>
</comment>
<organism evidence="1 2">
    <name type="scientific">Diploscapter pachys</name>
    <dbReference type="NCBI Taxonomy" id="2018661"/>
    <lineage>
        <taxon>Eukaryota</taxon>
        <taxon>Metazoa</taxon>
        <taxon>Ecdysozoa</taxon>
        <taxon>Nematoda</taxon>
        <taxon>Chromadorea</taxon>
        <taxon>Rhabditida</taxon>
        <taxon>Rhabditina</taxon>
        <taxon>Rhabditomorpha</taxon>
        <taxon>Rhabditoidea</taxon>
        <taxon>Rhabditidae</taxon>
        <taxon>Diploscapter</taxon>
    </lineage>
</organism>
<gene>
    <name evidence="1" type="ORF">WR25_19858</name>
</gene>
<dbReference type="AlphaFoldDB" id="A0A2A2LG55"/>
<accession>A0A2A2LG55</accession>
<proteinExistence type="predicted"/>
<keyword evidence="2" id="KW-1185">Reference proteome</keyword>
<evidence type="ECO:0000313" key="2">
    <source>
        <dbReference type="Proteomes" id="UP000218231"/>
    </source>
</evidence>
<dbReference type="EMBL" id="LIAE01006803">
    <property type="protein sequence ID" value="PAV85183.1"/>
    <property type="molecule type" value="Genomic_DNA"/>
</dbReference>
<name>A0A2A2LG55_9BILA</name>
<sequence>MLQTSLVAFNALDGFHPIRFLHFPDILQSSIQSCHDPKISFALSLFLRLISLKQSITLFFHCVQRSLKAFAVSVIRGPHLALLTSPRIVVHRRNSENVAFIHDVCSFGPFLSIALILLL</sequence>
<dbReference type="Proteomes" id="UP000218231">
    <property type="component" value="Unassembled WGS sequence"/>
</dbReference>
<reference evidence="1 2" key="1">
    <citation type="journal article" date="2017" name="Curr. Biol.">
        <title>Genome architecture and evolution of a unichromosomal asexual nematode.</title>
        <authorList>
            <person name="Fradin H."/>
            <person name="Zegar C."/>
            <person name="Gutwein M."/>
            <person name="Lucas J."/>
            <person name="Kovtun M."/>
            <person name="Corcoran D."/>
            <person name="Baugh L.R."/>
            <person name="Kiontke K."/>
            <person name="Gunsalus K."/>
            <person name="Fitch D.H."/>
            <person name="Piano F."/>
        </authorList>
    </citation>
    <scope>NUCLEOTIDE SEQUENCE [LARGE SCALE GENOMIC DNA]</scope>
    <source>
        <strain evidence="1">PF1309</strain>
    </source>
</reference>
<evidence type="ECO:0000313" key="1">
    <source>
        <dbReference type="EMBL" id="PAV85183.1"/>
    </source>
</evidence>
<protein>
    <submittedName>
        <fullName evidence="1">Uncharacterized protein</fullName>
    </submittedName>
</protein>